<dbReference type="InterPro" id="IPR012899">
    <property type="entry name" value="LTXXQ"/>
</dbReference>
<evidence type="ECO:0000256" key="2">
    <source>
        <dbReference type="ARBA" id="ARBA00008441"/>
    </source>
</evidence>
<evidence type="ECO:0000313" key="8">
    <source>
        <dbReference type="Proteomes" id="UP000664161"/>
    </source>
</evidence>
<feature type="region of interest" description="Disordered" evidence="5">
    <location>
        <begin position="173"/>
        <end position="193"/>
    </location>
</feature>
<reference evidence="7 8" key="1">
    <citation type="submission" date="2021-03" db="EMBL/GenBank/DDBJ databases">
        <authorList>
            <person name="Shang D.-D."/>
            <person name="Du Z.-J."/>
            <person name="Chen G.-J."/>
        </authorList>
    </citation>
    <scope>NUCLEOTIDE SEQUENCE [LARGE SCALE GENOMIC DNA]</scope>
    <source>
        <strain evidence="7 8">F2608</strain>
    </source>
</reference>
<feature type="chain" id="PRO_5043644042" evidence="6">
    <location>
        <begin position="27"/>
        <end position="193"/>
    </location>
</feature>
<dbReference type="Pfam" id="PF07813">
    <property type="entry name" value="LTXXQ"/>
    <property type="match status" value="1"/>
</dbReference>
<dbReference type="GO" id="GO:0030288">
    <property type="term" value="C:outer membrane-bounded periplasmic space"/>
    <property type="evidence" value="ECO:0007669"/>
    <property type="project" value="TreeGrafter"/>
</dbReference>
<dbReference type="RefSeq" id="WP_207970038.1">
    <property type="nucleotide sequence ID" value="NZ_JAGBKN010000021.1"/>
</dbReference>
<evidence type="ECO:0000256" key="5">
    <source>
        <dbReference type="SAM" id="MobiDB-lite"/>
    </source>
</evidence>
<name>A0AAW4IZ99_9GAMM</name>
<dbReference type="AlphaFoldDB" id="A0AAW4IZ99"/>
<accession>A0AAW4IZ99</accession>
<sequence>MKKLLMGTVLAASSVFAVTACTSVNATTDTVPATSKMQKHHQDGMKEGMHKGGMHKGDMKGGMRGPLSQLDLSATQQAQIKAIMEAKHGDRKAEREQHKAERAQMHQQMQALTTANTLNTAALNRLADQQAAKVKQRFIEHAQTQHAIAQVLTPEQRAKLAKLQNERMAKMTKGQHGSARGEIHGQPHQHQGM</sequence>
<dbReference type="PANTHER" id="PTHR38102:SF1">
    <property type="entry name" value="PERIPLASMIC CHAPERONE SPY"/>
    <property type="match status" value="1"/>
</dbReference>
<dbReference type="GO" id="GO:0051082">
    <property type="term" value="F:unfolded protein binding"/>
    <property type="evidence" value="ECO:0007669"/>
    <property type="project" value="TreeGrafter"/>
</dbReference>
<comment type="similarity">
    <text evidence="2">Belongs to the CpxP/Spy family.</text>
</comment>
<organism evidence="7 8">
    <name type="scientific">Psychrobacter halodurans</name>
    <dbReference type="NCBI Taxonomy" id="2818439"/>
    <lineage>
        <taxon>Bacteria</taxon>
        <taxon>Pseudomonadati</taxon>
        <taxon>Pseudomonadota</taxon>
        <taxon>Gammaproteobacteria</taxon>
        <taxon>Moraxellales</taxon>
        <taxon>Moraxellaceae</taxon>
        <taxon>Psychrobacter</taxon>
    </lineage>
</organism>
<evidence type="ECO:0000256" key="1">
    <source>
        <dbReference type="ARBA" id="ARBA00004418"/>
    </source>
</evidence>
<dbReference type="EMBL" id="JAGBKN010000021">
    <property type="protein sequence ID" value="MBO1517562.1"/>
    <property type="molecule type" value="Genomic_DNA"/>
</dbReference>
<proteinExistence type="inferred from homology"/>
<comment type="subcellular location">
    <subcellularLocation>
        <location evidence="1">Periplasm</location>
    </subcellularLocation>
</comment>
<evidence type="ECO:0000256" key="6">
    <source>
        <dbReference type="SAM" id="SignalP"/>
    </source>
</evidence>
<dbReference type="Gene3D" id="1.20.120.1490">
    <property type="match status" value="1"/>
</dbReference>
<dbReference type="InterPro" id="IPR052211">
    <property type="entry name" value="Cpx_auxiliary_protein"/>
</dbReference>
<keyword evidence="4" id="KW-0574">Periplasm</keyword>
<comment type="caution">
    <text evidence="7">The sequence shown here is derived from an EMBL/GenBank/DDBJ whole genome shotgun (WGS) entry which is preliminary data.</text>
</comment>
<feature type="signal peptide" evidence="6">
    <location>
        <begin position="1"/>
        <end position="26"/>
    </location>
</feature>
<dbReference type="Proteomes" id="UP000664161">
    <property type="component" value="Unassembled WGS sequence"/>
</dbReference>
<keyword evidence="8" id="KW-1185">Reference proteome</keyword>
<evidence type="ECO:0000313" key="7">
    <source>
        <dbReference type="EMBL" id="MBO1517562.1"/>
    </source>
</evidence>
<evidence type="ECO:0000256" key="4">
    <source>
        <dbReference type="ARBA" id="ARBA00022764"/>
    </source>
</evidence>
<gene>
    <name evidence="7" type="ORF">J3491_09480</name>
</gene>
<dbReference type="PANTHER" id="PTHR38102">
    <property type="entry name" value="PERIPLASMIC CHAPERONE SPY"/>
    <property type="match status" value="1"/>
</dbReference>
<dbReference type="PIRSF" id="PIRSF034445">
    <property type="entry name" value="CpxP_Spy"/>
    <property type="match status" value="1"/>
</dbReference>
<dbReference type="CDD" id="cd09916">
    <property type="entry name" value="CpxP_like"/>
    <property type="match status" value="1"/>
</dbReference>
<evidence type="ECO:0000256" key="3">
    <source>
        <dbReference type="ARBA" id="ARBA00022729"/>
    </source>
</evidence>
<protein>
    <submittedName>
        <fullName evidence="7">Spy/CpxP family protein refolding chaperone</fullName>
    </submittedName>
</protein>
<keyword evidence="3 6" id="KW-0732">Signal</keyword>
<dbReference type="PROSITE" id="PS51257">
    <property type="entry name" value="PROKAR_LIPOPROTEIN"/>
    <property type="match status" value="1"/>
</dbReference>